<dbReference type="Proteomes" id="UP000078387">
    <property type="component" value="Unassembled WGS sequence"/>
</dbReference>
<dbReference type="VEuPathDB" id="AmoebaDB:EHI5A_001640"/>
<comment type="caution">
    <text evidence="1">The sequence shown here is derived from an EMBL/GenBank/DDBJ whole genome shotgun (WGS) entry which is preliminary data.</text>
</comment>
<organism evidence="1 2">
    <name type="scientific">Entamoeba histolytica</name>
    <dbReference type="NCBI Taxonomy" id="5759"/>
    <lineage>
        <taxon>Eukaryota</taxon>
        <taxon>Amoebozoa</taxon>
        <taxon>Evosea</taxon>
        <taxon>Archamoebae</taxon>
        <taxon>Mastigamoebida</taxon>
        <taxon>Entamoebidae</taxon>
        <taxon>Entamoeba</taxon>
    </lineage>
</organism>
<accession>A0A175JDU0</accession>
<reference evidence="1 2" key="1">
    <citation type="submission" date="2016-05" db="EMBL/GenBank/DDBJ databases">
        <title>First whole genome sequencing of Entamoeba histolytica HM1:IMSS-clone-6.</title>
        <authorList>
            <person name="Mukherjee Avik.K."/>
            <person name="Izumyama S."/>
            <person name="Nakada-Tsukui K."/>
            <person name="Nozaki T."/>
        </authorList>
    </citation>
    <scope>NUCLEOTIDE SEQUENCE [LARGE SCALE GENOMIC DNA]</scope>
    <source>
        <strain evidence="1 2">HM1:IMSS clone 6</strain>
    </source>
</reference>
<dbReference type="EMBL" id="BDEQ01000001">
    <property type="protein sequence ID" value="GAT91623.1"/>
    <property type="molecule type" value="Genomic_DNA"/>
</dbReference>
<evidence type="ECO:0000313" key="2">
    <source>
        <dbReference type="Proteomes" id="UP000078387"/>
    </source>
</evidence>
<evidence type="ECO:0000313" key="1">
    <source>
        <dbReference type="EMBL" id="GAT91623.1"/>
    </source>
</evidence>
<dbReference type="eggNOG" id="ENOG502R62P">
    <property type="taxonomic scope" value="Eukaryota"/>
</dbReference>
<dbReference type="VEuPathDB" id="AmoebaDB:KM1_316800"/>
<dbReference type="VEuPathDB" id="AmoebaDB:EHI_153700"/>
<dbReference type="VEuPathDB" id="AmoebaDB:EHI8A_003650"/>
<name>A0A175JDU0_ENTHI</name>
<gene>
    <name evidence="1" type="ORF">CL6EHI_153700</name>
</gene>
<proteinExistence type="predicted"/>
<sequence length="437" mass="51287">MMNILNKMKFQVYFYQMDIYKEKIDSLVDSFKQLTRSQVEIVYGFFHNDFDKTSKFLMEIIDDIKTLIPLTNYKITFESDKKQLPFVPEQLKFVKYKKYRFMTIEPIKKNGYNHCIGSVYFTKFEKMSPSVFGNKHQNETMNEKDESVEKDNVEIQMLGGSSYIVEGETSNTKIDNTFTKSDTEEGKSINEKDMKKTIHPILPVDEIHLQQQENIILDHMIEEYINTKTVSTMTTFSPICISPNEDNSIEMEVKNSNENVLVKYSIPSRIKDEKIWIGIYDRYETNSHNYIKRIELKNKITGKIQFNEIKRGKYTVRIFVSETNEGNFQPRSSCDVVVGSIVFMTCNIICYNSKRMLEVRVSEEGEMGWIGIYPYHPTTRNEDYIICTPMRMNYPIEMNITELKRGIYECRYFSKESGDGIFSKSYHCSGSKILNID</sequence>
<protein>
    <submittedName>
        <fullName evidence="1">Uncharacterized protein</fullName>
    </submittedName>
</protein>
<dbReference type="VEuPathDB" id="AmoebaDB:EHI5A_092640"/>
<dbReference type="AlphaFoldDB" id="A0A175JDU0"/>